<dbReference type="InterPro" id="IPR006070">
    <property type="entry name" value="Sua5-like_dom"/>
</dbReference>
<dbReference type="GO" id="GO:0005524">
    <property type="term" value="F:ATP binding"/>
    <property type="evidence" value="ECO:0007669"/>
    <property type="project" value="UniProtKB-KW"/>
</dbReference>
<evidence type="ECO:0000256" key="11">
    <source>
        <dbReference type="ARBA" id="ARBA00029774"/>
    </source>
</evidence>
<evidence type="ECO:0000313" key="14">
    <source>
        <dbReference type="EMBL" id="CAI8018398.1"/>
    </source>
</evidence>
<evidence type="ECO:0000256" key="12">
    <source>
        <dbReference type="ARBA" id="ARBA00048366"/>
    </source>
</evidence>
<dbReference type="InterPro" id="IPR050156">
    <property type="entry name" value="TC-AMP_synthase_SUA5"/>
</dbReference>
<dbReference type="NCBIfam" id="TIGR00057">
    <property type="entry name" value="L-threonylcarbamoyladenylate synthase"/>
    <property type="match status" value="1"/>
</dbReference>
<dbReference type="PANTHER" id="PTHR17490">
    <property type="entry name" value="SUA5"/>
    <property type="match status" value="1"/>
</dbReference>
<evidence type="ECO:0000256" key="5">
    <source>
        <dbReference type="ARBA" id="ARBA00022490"/>
    </source>
</evidence>
<evidence type="ECO:0000259" key="13">
    <source>
        <dbReference type="PROSITE" id="PS51163"/>
    </source>
</evidence>
<evidence type="ECO:0000256" key="2">
    <source>
        <dbReference type="ARBA" id="ARBA00007663"/>
    </source>
</evidence>
<gene>
    <name evidence="14" type="ORF">GBAR_LOCUS11158</name>
</gene>
<keyword evidence="10" id="KW-0067">ATP-binding</keyword>
<evidence type="ECO:0000256" key="3">
    <source>
        <dbReference type="ARBA" id="ARBA00012584"/>
    </source>
</evidence>
<evidence type="ECO:0000256" key="4">
    <source>
        <dbReference type="ARBA" id="ARBA00015492"/>
    </source>
</evidence>
<dbReference type="Gene3D" id="3.90.870.10">
    <property type="entry name" value="DHBP synthase"/>
    <property type="match status" value="1"/>
</dbReference>
<keyword evidence="9" id="KW-0547">Nucleotide-binding</keyword>
<dbReference type="GO" id="GO:0003725">
    <property type="term" value="F:double-stranded RNA binding"/>
    <property type="evidence" value="ECO:0007669"/>
    <property type="project" value="InterPro"/>
</dbReference>
<evidence type="ECO:0000256" key="1">
    <source>
        <dbReference type="ARBA" id="ARBA00004496"/>
    </source>
</evidence>
<comment type="caution">
    <text evidence="14">The sequence shown here is derived from an EMBL/GenBank/DDBJ whole genome shotgun (WGS) entry which is preliminary data.</text>
</comment>
<keyword evidence="6" id="KW-0808">Transferase</keyword>
<dbReference type="AlphaFoldDB" id="A0AA35WEF7"/>
<accession>A0AA35WEF7</accession>
<evidence type="ECO:0000256" key="7">
    <source>
        <dbReference type="ARBA" id="ARBA00022694"/>
    </source>
</evidence>
<evidence type="ECO:0000256" key="10">
    <source>
        <dbReference type="ARBA" id="ARBA00022840"/>
    </source>
</evidence>
<sequence>MDFQTEILHAAQTLAQGGVVAVPTDTLYGLAADALNPDGLERVYAAKGRPADMPLPVLVSGWEQSRQVAAVSAVDELLARRLVETYWPGPLTMVLPAAPGLPNRLTAGRDTVAVRMPDHPVPLALAAALGRPITGTSANRSGEPDITDADELRRTLASRVDGIIVAGPKPAGAASTIVVVSGGIVSLLREGVLPYERVLETLGMVMPFE</sequence>
<reference evidence="14" key="1">
    <citation type="submission" date="2023-03" db="EMBL/GenBank/DDBJ databases">
        <authorList>
            <person name="Steffen K."/>
            <person name="Cardenas P."/>
        </authorList>
    </citation>
    <scope>NUCLEOTIDE SEQUENCE</scope>
</reference>
<dbReference type="Proteomes" id="UP001174909">
    <property type="component" value="Unassembled WGS sequence"/>
</dbReference>
<organism evidence="14 15">
    <name type="scientific">Geodia barretti</name>
    <name type="common">Barrett's horny sponge</name>
    <dbReference type="NCBI Taxonomy" id="519541"/>
    <lineage>
        <taxon>Eukaryota</taxon>
        <taxon>Metazoa</taxon>
        <taxon>Porifera</taxon>
        <taxon>Demospongiae</taxon>
        <taxon>Heteroscleromorpha</taxon>
        <taxon>Tetractinellida</taxon>
        <taxon>Astrophorina</taxon>
        <taxon>Geodiidae</taxon>
        <taxon>Geodia</taxon>
    </lineage>
</organism>
<dbReference type="PANTHER" id="PTHR17490:SF16">
    <property type="entry name" value="THREONYLCARBAMOYL-AMP SYNTHASE"/>
    <property type="match status" value="1"/>
</dbReference>
<dbReference type="GO" id="GO:0006450">
    <property type="term" value="P:regulation of translational fidelity"/>
    <property type="evidence" value="ECO:0007669"/>
    <property type="project" value="TreeGrafter"/>
</dbReference>
<dbReference type="PROSITE" id="PS51163">
    <property type="entry name" value="YRDC"/>
    <property type="match status" value="1"/>
</dbReference>
<evidence type="ECO:0000256" key="6">
    <source>
        <dbReference type="ARBA" id="ARBA00022679"/>
    </source>
</evidence>
<comment type="subcellular location">
    <subcellularLocation>
        <location evidence="1">Cytoplasm</location>
    </subcellularLocation>
</comment>
<dbReference type="GO" id="GO:0061710">
    <property type="term" value="F:L-threonylcarbamoyladenylate synthase"/>
    <property type="evidence" value="ECO:0007669"/>
    <property type="project" value="UniProtKB-EC"/>
</dbReference>
<keyword evidence="7" id="KW-0819">tRNA processing</keyword>
<dbReference type="EC" id="2.7.7.87" evidence="3"/>
<name>A0AA35WEF7_GEOBA</name>
<comment type="similarity">
    <text evidence="2">Belongs to the SUA5 family.</text>
</comment>
<dbReference type="SUPFAM" id="SSF55821">
    <property type="entry name" value="YrdC/RibB"/>
    <property type="match status" value="1"/>
</dbReference>
<keyword evidence="8" id="KW-0548">Nucleotidyltransferase</keyword>
<dbReference type="InterPro" id="IPR017945">
    <property type="entry name" value="DHBP_synth_RibB-like_a/b_dom"/>
</dbReference>
<comment type="catalytic activity">
    <reaction evidence="12">
        <text>L-threonine + hydrogencarbonate + ATP = L-threonylcarbamoyladenylate + diphosphate + H2O</text>
        <dbReference type="Rhea" id="RHEA:36407"/>
        <dbReference type="ChEBI" id="CHEBI:15377"/>
        <dbReference type="ChEBI" id="CHEBI:17544"/>
        <dbReference type="ChEBI" id="CHEBI:30616"/>
        <dbReference type="ChEBI" id="CHEBI:33019"/>
        <dbReference type="ChEBI" id="CHEBI:57926"/>
        <dbReference type="ChEBI" id="CHEBI:73682"/>
        <dbReference type="EC" id="2.7.7.87"/>
    </reaction>
</comment>
<feature type="domain" description="YrdC-like" evidence="13">
    <location>
        <begin position="4"/>
        <end position="193"/>
    </location>
</feature>
<evidence type="ECO:0000256" key="8">
    <source>
        <dbReference type="ARBA" id="ARBA00022695"/>
    </source>
</evidence>
<protein>
    <recommendedName>
        <fullName evidence="4">Threonylcarbamoyl-AMP synthase</fullName>
        <ecNumber evidence="3">2.7.7.87</ecNumber>
    </recommendedName>
    <alternativeName>
        <fullName evidence="11">L-threonylcarbamoyladenylate synthase</fullName>
    </alternativeName>
</protein>
<keyword evidence="5" id="KW-0963">Cytoplasm</keyword>
<dbReference type="EMBL" id="CASHTH010001687">
    <property type="protein sequence ID" value="CAI8018398.1"/>
    <property type="molecule type" value="Genomic_DNA"/>
</dbReference>
<evidence type="ECO:0000256" key="9">
    <source>
        <dbReference type="ARBA" id="ARBA00022741"/>
    </source>
</evidence>
<dbReference type="Pfam" id="PF01300">
    <property type="entry name" value="Sua5_yciO_yrdC"/>
    <property type="match status" value="1"/>
</dbReference>
<dbReference type="GO" id="GO:0008033">
    <property type="term" value="P:tRNA processing"/>
    <property type="evidence" value="ECO:0007669"/>
    <property type="project" value="UniProtKB-KW"/>
</dbReference>
<keyword evidence="15" id="KW-1185">Reference proteome</keyword>
<evidence type="ECO:0000313" key="15">
    <source>
        <dbReference type="Proteomes" id="UP001174909"/>
    </source>
</evidence>
<dbReference type="GO" id="GO:0000049">
    <property type="term" value="F:tRNA binding"/>
    <property type="evidence" value="ECO:0007669"/>
    <property type="project" value="TreeGrafter"/>
</dbReference>
<dbReference type="GO" id="GO:0005737">
    <property type="term" value="C:cytoplasm"/>
    <property type="evidence" value="ECO:0007669"/>
    <property type="project" value="UniProtKB-SubCell"/>
</dbReference>
<proteinExistence type="inferred from homology"/>